<dbReference type="PANTHER" id="PTHR42085:SF1">
    <property type="entry name" value="F-BOX DOMAIN-CONTAINING PROTEIN"/>
    <property type="match status" value="1"/>
</dbReference>
<dbReference type="RefSeq" id="XP_038781013.1">
    <property type="nucleotide sequence ID" value="XM_038936341.1"/>
</dbReference>
<name>A0A8H7AX33_9PLEO</name>
<protein>
    <submittedName>
        <fullName evidence="2">Uncharacterized protein</fullName>
    </submittedName>
</protein>
<dbReference type="InterPro" id="IPR038883">
    <property type="entry name" value="AN11006-like"/>
</dbReference>
<proteinExistence type="predicted"/>
<dbReference type="PANTHER" id="PTHR42085">
    <property type="entry name" value="F-BOX DOMAIN-CONTAINING PROTEIN"/>
    <property type="match status" value="1"/>
</dbReference>
<dbReference type="GeneID" id="62209519"/>
<organism evidence="2 3">
    <name type="scientific">Alternaria burnsii</name>
    <dbReference type="NCBI Taxonomy" id="1187904"/>
    <lineage>
        <taxon>Eukaryota</taxon>
        <taxon>Fungi</taxon>
        <taxon>Dikarya</taxon>
        <taxon>Ascomycota</taxon>
        <taxon>Pezizomycotina</taxon>
        <taxon>Dothideomycetes</taxon>
        <taxon>Pleosporomycetidae</taxon>
        <taxon>Pleosporales</taxon>
        <taxon>Pleosporineae</taxon>
        <taxon>Pleosporaceae</taxon>
        <taxon>Alternaria</taxon>
        <taxon>Alternaria sect. Alternaria</taxon>
    </lineage>
</organism>
<reference evidence="2" key="1">
    <citation type="submission" date="2020-01" db="EMBL/GenBank/DDBJ databases">
        <authorList>
            <person name="Feng Z.H.Z."/>
        </authorList>
    </citation>
    <scope>NUCLEOTIDE SEQUENCE</scope>
    <source>
        <strain evidence="2">CBS107.38</strain>
    </source>
</reference>
<dbReference type="Proteomes" id="UP000596902">
    <property type="component" value="Unassembled WGS sequence"/>
</dbReference>
<keyword evidence="3" id="KW-1185">Reference proteome</keyword>
<feature type="compositionally biased region" description="Basic and acidic residues" evidence="1">
    <location>
        <begin position="11"/>
        <end position="22"/>
    </location>
</feature>
<evidence type="ECO:0000256" key="1">
    <source>
        <dbReference type="SAM" id="MobiDB-lite"/>
    </source>
</evidence>
<evidence type="ECO:0000313" key="3">
    <source>
        <dbReference type="Proteomes" id="UP000596902"/>
    </source>
</evidence>
<feature type="region of interest" description="Disordered" evidence="1">
    <location>
        <begin position="1"/>
        <end position="31"/>
    </location>
</feature>
<gene>
    <name evidence="2" type="ORF">GT037_011294</name>
</gene>
<dbReference type="AlphaFoldDB" id="A0A8H7AX33"/>
<sequence>MPKSGSTNKAENPRAEARETRPESPLTTSDQRKIDIAHRNATSSSLLRLPPEIRNIIYTFVLTEEEKIYLFYVPDGWSYRSYFEISLLQVCRQVHTETCLLPYKLNTFECCSHVLRCEAVCELKTFLAMRSEAQIAVLSRIRIDGSRLRTAAVWQEKLRGCGHLSLDEPNSCVVKWRVPEPSWFHEDDDIPLNLTCIHGDARENWRARW</sequence>
<dbReference type="EMBL" id="JAAABM010000031">
    <property type="protein sequence ID" value="KAF7670618.1"/>
    <property type="molecule type" value="Genomic_DNA"/>
</dbReference>
<feature type="compositionally biased region" description="Polar residues" evidence="1">
    <location>
        <begin position="1"/>
        <end position="10"/>
    </location>
</feature>
<comment type="caution">
    <text evidence="2">The sequence shown here is derived from an EMBL/GenBank/DDBJ whole genome shotgun (WGS) entry which is preliminary data.</text>
</comment>
<evidence type="ECO:0000313" key="2">
    <source>
        <dbReference type="EMBL" id="KAF7670618.1"/>
    </source>
</evidence>
<dbReference type="OrthoDB" id="3659303at2759"/>
<accession>A0A8H7AX33</accession>
<reference evidence="2" key="2">
    <citation type="submission" date="2020-08" db="EMBL/GenBank/DDBJ databases">
        <title>Draft Genome Sequence of Cumin Blight Pathogen Alternaria burnsii.</title>
        <authorList>
            <person name="Feng Z."/>
        </authorList>
    </citation>
    <scope>NUCLEOTIDE SEQUENCE</scope>
    <source>
        <strain evidence="2">CBS107.38</strain>
    </source>
</reference>